<reference evidence="2" key="3">
    <citation type="submission" date="2023-05" db="EMBL/GenBank/DDBJ databases">
        <authorList>
            <person name="Smith C.H."/>
        </authorList>
    </citation>
    <scope>NUCLEOTIDE SEQUENCE</scope>
    <source>
        <strain evidence="2">CHS0354</strain>
        <tissue evidence="2">Mantle</tissue>
    </source>
</reference>
<protein>
    <submittedName>
        <fullName evidence="2">Uncharacterized protein</fullName>
    </submittedName>
</protein>
<gene>
    <name evidence="2" type="ORF">CHS0354_016055</name>
</gene>
<reference evidence="2" key="2">
    <citation type="journal article" date="2021" name="Genome Biol. Evol.">
        <title>Developing a high-quality reference genome for a parasitic bivalve with doubly uniparental inheritance (Bivalvia: Unionida).</title>
        <authorList>
            <person name="Smith C.H."/>
        </authorList>
    </citation>
    <scope>NUCLEOTIDE SEQUENCE</scope>
    <source>
        <strain evidence="2">CHS0354</strain>
        <tissue evidence="2">Mantle</tissue>
    </source>
</reference>
<comment type="caution">
    <text evidence="2">The sequence shown here is derived from an EMBL/GenBank/DDBJ whole genome shotgun (WGS) entry which is preliminary data.</text>
</comment>
<evidence type="ECO:0000313" key="2">
    <source>
        <dbReference type="EMBL" id="KAK3601697.1"/>
    </source>
</evidence>
<sequence>MCSKNNDKADGMFSDWNDLSYDTCSVTSGKGDVARALHQSCTNPEPRFMDNHVPSVQRDSKDGLLSKPKFHSKHSKMRLRLDRMFTHCHQPRVTIRCPYLILHL</sequence>
<accession>A0AAE0W608</accession>
<dbReference type="AlphaFoldDB" id="A0AAE0W608"/>
<reference evidence="2" key="1">
    <citation type="journal article" date="2021" name="Genome Biol. Evol.">
        <title>A High-Quality Reference Genome for a Parasitic Bivalve with Doubly Uniparental Inheritance (Bivalvia: Unionida).</title>
        <authorList>
            <person name="Smith C.H."/>
        </authorList>
    </citation>
    <scope>NUCLEOTIDE SEQUENCE</scope>
    <source>
        <strain evidence="2">CHS0354</strain>
    </source>
</reference>
<dbReference type="Proteomes" id="UP001195483">
    <property type="component" value="Unassembled WGS sequence"/>
</dbReference>
<keyword evidence="3" id="KW-1185">Reference proteome</keyword>
<proteinExistence type="predicted"/>
<name>A0AAE0W608_9BIVA</name>
<evidence type="ECO:0000256" key="1">
    <source>
        <dbReference type="SAM" id="MobiDB-lite"/>
    </source>
</evidence>
<feature type="region of interest" description="Disordered" evidence="1">
    <location>
        <begin position="44"/>
        <end position="68"/>
    </location>
</feature>
<dbReference type="EMBL" id="JAEAOA010001004">
    <property type="protein sequence ID" value="KAK3601697.1"/>
    <property type="molecule type" value="Genomic_DNA"/>
</dbReference>
<evidence type="ECO:0000313" key="3">
    <source>
        <dbReference type="Proteomes" id="UP001195483"/>
    </source>
</evidence>
<organism evidence="2 3">
    <name type="scientific">Potamilus streckersoni</name>
    <dbReference type="NCBI Taxonomy" id="2493646"/>
    <lineage>
        <taxon>Eukaryota</taxon>
        <taxon>Metazoa</taxon>
        <taxon>Spiralia</taxon>
        <taxon>Lophotrochozoa</taxon>
        <taxon>Mollusca</taxon>
        <taxon>Bivalvia</taxon>
        <taxon>Autobranchia</taxon>
        <taxon>Heteroconchia</taxon>
        <taxon>Palaeoheterodonta</taxon>
        <taxon>Unionida</taxon>
        <taxon>Unionoidea</taxon>
        <taxon>Unionidae</taxon>
        <taxon>Ambleminae</taxon>
        <taxon>Lampsilini</taxon>
        <taxon>Potamilus</taxon>
    </lineage>
</organism>